<dbReference type="InterPro" id="IPR000072">
    <property type="entry name" value="PDGF/VEGF_dom"/>
</dbReference>
<sequence>MHLFGISFFCLALFYANLALESTHDYYDYDYDQDQGDAMEDSEPDLVEQLRSAGSVDELMRIVYPSYWSMLKCRSKIGSRLPHRDHSSTETRSEEASYAAAFINLDIFTSIQTEWRNTLCMPRQVCLDVGKEFGAATNTFYKPPCVSVYRCGGCCNSEEQVCKNMSTSYISKTLFEITVPMKYGAKPVTISFANHTSCSCLSKQDLYRQQHSIIRRALPENLKQNIDQDFCGPDKELDEETCQCVCRKELRTAGCGPHRYLDKNTCQCVCKAKPSSCRPQQSFNKDTCQCTCTKVCPSNQPLNRTKCACECTESPNKCFLKGRRFHQATCR</sequence>
<evidence type="ECO:0000256" key="10">
    <source>
        <dbReference type="ARBA" id="ARBA00023030"/>
    </source>
</evidence>
<comment type="subcellular location">
    <subcellularLocation>
        <location evidence="1">Secreted</location>
    </subcellularLocation>
</comment>
<dbReference type="AlphaFoldDB" id="A0A498LGB3"/>
<name>A0A498LGB3_LABRO</name>
<dbReference type="GO" id="GO:0002040">
    <property type="term" value="P:sprouting angiogenesis"/>
    <property type="evidence" value="ECO:0007669"/>
    <property type="project" value="TreeGrafter"/>
</dbReference>
<gene>
    <name evidence="22" type="ORF">ROHU_012946</name>
</gene>
<dbReference type="GO" id="GO:0038084">
    <property type="term" value="P:vascular endothelial growth factor signaling pathway"/>
    <property type="evidence" value="ECO:0007669"/>
    <property type="project" value="TreeGrafter"/>
</dbReference>
<dbReference type="Pfam" id="PF03128">
    <property type="entry name" value="CXCXC"/>
    <property type="match status" value="3"/>
</dbReference>
<dbReference type="PANTHER" id="PTHR12025">
    <property type="entry name" value="VASCULAR ENDOTHELIAL GROWTH FACTOR"/>
    <property type="match status" value="1"/>
</dbReference>
<keyword evidence="13" id="KW-0497">Mitogen</keyword>
<evidence type="ECO:0000259" key="21">
    <source>
        <dbReference type="PROSITE" id="PS50278"/>
    </source>
</evidence>
<evidence type="ECO:0000256" key="14">
    <source>
        <dbReference type="ARBA" id="ARBA00055409"/>
    </source>
</evidence>
<evidence type="ECO:0000256" key="13">
    <source>
        <dbReference type="ARBA" id="ARBA00023246"/>
    </source>
</evidence>
<evidence type="ECO:0000256" key="4">
    <source>
        <dbReference type="ARBA" id="ARBA00022525"/>
    </source>
</evidence>
<evidence type="ECO:0000256" key="15">
    <source>
        <dbReference type="ARBA" id="ARBA00063227"/>
    </source>
</evidence>
<evidence type="ECO:0000256" key="6">
    <source>
        <dbReference type="ARBA" id="ARBA00022685"/>
    </source>
</evidence>
<proteinExistence type="inferred from homology"/>
<comment type="function">
    <text evidence="14">Growth factor active in angiogenesis, and endothelial cell growth, stimulating their proliferation and migration and also has effects on the permeability of blood vessels. May function in angiogenesis of the venous and lymphatic vascular systems during embryogenesis, and also in the maintenance of differentiated lymphatic endothelium in adults. Binds and activates KDR/VEGFR2 and FLT4/VEGFR3 receptors.</text>
</comment>
<keyword evidence="6" id="KW-0165">Cleavage on pair of basic residues</keyword>
<dbReference type="InterPro" id="IPR004153">
    <property type="entry name" value="CXCXC_repeat"/>
</dbReference>
<comment type="caution">
    <text evidence="22">The sequence shown here is derived from an EMBL/GenBank/DDBJ whole genome shotgun (WGS) entry which is preliminary data.</text>
</comment>
<evidence type="ECO:0000256" key="2">
    <source>
        <dbReference type="ARBA" id="ARBA00006686"/>
    </source>
</evidence>
<dbReference type="FunFam" id="2.10.90.10:FF:000025">
    <property type="entry name" value="vascular endothelial growth factor C"/>
    <property type="match status" value="1"/>
</dbReference>
<dbReference type="GO" id="GO:0042056">
    <property type="term" value="F:chemoattractant activity"/>
    <property type="evidence" value="ECO:0007669"/>
    <property type="project" value="TreeGrafter"/>
</dbReference>
<dbReference type="InterPro" id="IPR023581">
    <property type="entry name" value="PD_growth_factor_CS"/>
</dbReference>
<keyword evidence="7 20" id="KW-0732">Signal</keyword>
<dbReference type="GO" id="GO:0008083">
    <property type="term" value="F:growth factor activity"/>
    <property type="evidence" value="ECO:0007669"/>
    <property type="project" value="UniProtKB-KW"/>
</dbReference>
<feature type="chain" id="PRO_5019734557" description="Vascular endothelial growth factor C" evidence="20">
    <location>
        <begin position="20"/>
        <end position="331"/>
    </location>
</feature>
<dbReference type="GO" id="GO:0048010">
    <property type="term" value="P:vascular endothelial growth factor receptor signaling pathway"/>
    <property type="evidence" value="ECO:0007669"/>
    <property type="project" value="TreeGrafter"/>
</dbReference>
<feature type="domain" description="Platelet-derived growth factor (PDGF) family profile" evidence="21">
    <location>
        <begin position="106"/>
        <end position="205"/>
    </location>
</feature>
<comment type="subunit">
    <text evidence="15">Homodimer; non-covalent and antiparallel. Interacts with FLT4/VEGFR3; the interaction is required for FLT4/VEGFR3 homodimarization and activation.</text>
</comment>
<dbReference type="Gene3D" id="2.10.90.10">
    <property type="entry name" value="Cystine-knot cytokines"/>
    <property type="match status" value="1"/>
</dbReference>
<evidence type="ECO:0000313" key="22">
    <source>
        <dbReference type="EMBL" id="RXN04455.1"/>
    </source>
</evidence>
<keyword evidence="8" id="KW-0677">Repeat</keyword>
<evidence type="ECO:0000313" key="23">
    <source>
        <dbReference type="Proteomes" id="UP000290572"/>
    </source>
</evidence>
<keyword evidence="4" id="KW-0964">Secreted</keyword>
<dbReference type="Proteomes" id="UP000290572">
    <property type="component" value="Unassembled WGS sequence"/>
</dbReference>
<reference evidence="22 23" key="1">
    <citation type="submission" date="2018-03" db="EMBL/GenBank/DDBJ databases">
        <title>Draft genome sequence of Rohu Carp (Labeo rohita).</title>
        <authorList>
            <person name="Das P."/>
            <person name="Kushwaha B."/>
            <person name="Joshi C.G."/>
            <person name="Kumar D."/>
            <person name="Nagpure N.S."/>
            <person name="Sahoo L."/>
            <person name="Das S.P."/>
            <person name="Bit A."/>
            <person name="Patnaik S."/>
            <person name="Meher P.K."/>
            <person name="Jayasankar P."/>
            <person name="Koringa P.G."/>
            <person name="Patel N.V."/>
            <person name="Hinsu A.T."/>
            <person name="Kumar R."/>
            <person name="Pandey M."/>
            <person name="Agarwal S."/>
            <person name="Srivastava S."/>
            <person name="Singh M."/>
            <person name="Iquebal M.A."/>
            <person name="Jaiswal S."/>
            <person name="Angadi U.B."/>
            <person name="Kumar N."/>
            <person name="Raza M."/>
            <person name="Shah T.M."/>
            <person name="Rai A."/>
            <person name="Jena J.K."/>
        </authorList>
    </citation>
    <scope>NUCLEOTIDE SEQUENCE [LARGE SCALE GENOMIC DNA]</scope>
    <source>
        <strain evidence="22">DASCIFA01</strain>
        <tissue evidence="22">Testis</tissue>
    </source>
</reference>
<dbReference type="EMBL" id="QBIY01013442">
    <property type="protein sequence ID" value="RXN04455.1"/>
    <property type="molecule type" value="Genomic_DNA"/>
</dbReference>
<dbReference type="Pfam" id="PF00341">
    <property type="entry name" value="PDGF"/>
    <property type="match status" value="1"/>
</dbReference>
<organism evidence="22 23">
    <name type="scientific">Labeo rohita</name>
    <name type="common">Indian major carp</name>
    <name type="synonym">Cyprinus rohita</name>
    <dbReference type="NCBI Taxonomy" id="84645"/>
    <lineage>
        <taxon>Eukaryota</taxon>
        <taxon>Metazoa</taxon>
        <taxon>Chordata</taxon>
        <taxon>Craniata</taxon>
        <taxon>Vertebrata</taxon>
        <taxon>Euteleostomi</taxon>
        <taxon>Actinopterygii</taxon>
        <taxon>Neopterygii</taxon>
        <taxon>Teleostei</taxon>
        <taxon>Ostariophysi</taxon>
        <taxon>Cypriniformes</taxon>
        <taxon>Cyprinidae</taxon>
        <taxon>Labeoninae</taxon>
        <taxon>Labeonini</taxon>
        <taxon>Labeo</taxon>
    </lineage>
</organism>
<keyword evidence="10 19" id="KW-0339">Growth factor</keyword>
<dbReference type="GO" id="GO:0005615">
    <property type="term" value="C:extracellular space"/>
    <property type="evidence" value="ECO:0007669"/>
    <property type="project" value="TreeGrafter"/>
</dbReference>
<dbReference type="GO" id="GO:0043185">
    <property type="term" value="F:vascular endothelial growth factor receptor 3 binding"/>
    <property type="evidence" value="ECO:0007669"/>
    <property type="project" value="TreeGrafter"/>
</dbReference>
<evidence type="ECO:0000256" key="3">
    <source>
        <dbReference type="ARBA" id="ARBA00022473"/>
    </source>
</evidence>
<dbReference type="CDD" id="cd00135">
    <property type="entry name" value="PDGF"/>
    <property type="match status" value="1"/>
</dbReference>
<evidence type="ECO:0000256" key="20">
    <source>
        <dbReference type="SAM" id="SignalP"/>
    </source>
</evidence>
<evidence type="ECO:0000256" key="7">
    <source>
        <dbReference type="ARBA" id="ARBA00022729"/>
    </source>
</evidence>
<dbReference type="GO" id="GO:0051781">
    <property type="term" value="P:positive regulation of cell division"/>
    <property type="evidence" value="ECO:0007669"/>
    <property type="project" value="UniProtKB-KW"/>
</dbReference>
<dbReference type="InterPro" id="IPR050507">
    <property type="entry name" value="PDGF/VEGF_growth_factor"/>
</dbReference>
<evidence type="ECO:0000256" key="11">
    <source>
        <dbReference type="ARBA" id="ARBA00023157"/>
    </source>
</evidence>
<keyword evidence="5" id="KW-0037">Angiogenesis</keyword>
<dbReference type="PROSITE" id="PS50278">
    <property type="entry name" value="PDGF_2"/>
    <property type="match status" value="1"/>
</dbReference>
<dbReference type="GO" id="GO:0050930">
    <property type="term" value="P:induction of positive chemotaxis"/>
    <property type="evidence" value="ECO:0007669"/>
    <property type="project" value="TreeGrafter"/>
</dbReference>
<evidence type="ECO:0000256" key="1">
    <source>
        <dbReference type="ARBA" id="ARBA00004613"/>
    </source>
</evidence>
<evidence type="ECO:0000256" key="16">
    <source>
        <dbReference type="ARBA" id="ARBA00070957"/>
    </source>
</evidence>
<dbReference type="STRING" id="84645.A0A498LGB3"/>
<dbReference type="GO" id="GO:0060754">
    <property type="term" value="P:positive regulation of mast cell chemotaxis"/>
    <property type="evidence" value="ECO:0007669"/>
    <property type="project" value="TreeGrafter"/>
</dbReference>
<accession>A0A498LGB3</accession>
<evidence type="ECO:0000256" key="17">
    <source>
        <dbReference type="ARBA" id="ARBA00080219"/>
    </source>
</evidence>
<evidence type="ECO:0000256" key="8">
    <source>
        <dbReference type="ARBA" id="ARBA00022737"/>
    </source>
</evidence>
<dbReference type="GO" id="GO:0045766">
    <property type="term" value="P:positive regulation of angiogenesis"/>
    <property type="evidence" value="ECO:0007669"/>
    <property type="project" value="TreeGrafter"/>
</dbReference>
<feature type="signal peptide" evidence="20">
    <location>
        <begin position="1"/>
        <end position="19"/>
    </location>
</feature>
<keyword evidence="3" id="KW-0217">Developmental protein</keyword>
<dbReference type="GO" id="GO:0030154">
    <property type="term" value="P:cell differentiation"/>
    <property type="evidence" value="ECO:0007669"/>
    <property type="project" value="UniProtKB-KW"/>
</dbReference>
<dbReference type="GO" id="GO:0001938">
    <property type="term" value="P:positive regulation of endothelial cell proliferation"/>
    <property type="evidence" value="ECO:0007669"/>
    <property type="project" value="TreeGrafter"/>
</dbReference>
<comment type="similarity">
    <text evidence="2 19">Belongs to the PDGF/VEGF growth factor family.</text>
</comment>
<evidence type="ECO:0000256" key="12">
    <source>
        <dbReference type="ARBA" id="ARBA00023180"/>
    </source>
</evidence>
<evidence type="ECO:0000256" key="19">
    <source>
        <dbReference type="RuleBase" id="RU003818"/>
    </source>
</evidence>
<evidence type="ECO:0000256" key="9">
    <source>
        <dbReference type="ARBA" id="ARBA00022782"/>
    </source>
</evidence>
<keyword evidence="11" id="KW-1015">Disulfide bond</keyword>
<keyword evidence="12" id="KW-0325">Glycoprotein</keyword>
<protein>
    <recommendedName>
        <fullName evidence="16">Vascular endothelial growth factor C</fullName>
    </recommendedName>
    <alternativeName>
        <fullName evidence="17">Flt4 ligand</fullName>
    </alternativeName>
    <alternativeName>
        <fullName evidence="18">Vascular endothelial growth factor-related protein</fullName>
    </alternativeName>
</protein>
<evidence type="ECO:0000256" key="5">
    <source>
        <dbReference type="ARBA" id="ARBA00022657"/>
    </source>
</evidence>
<keyword evidence="9" id="KW-0221">Differentiation</keyword>
<evidence type="ECO:0000256" key="18">
    <source>
        <dbReference type="ARBA" id="ARBA00082345"/>
    </source>
</evidence>
<dbReference type="GO" id="GO:0001666">
    <property type="term" value="P:response to hypoxia"/>
    <property type="evidence" value="ECO:0007669"/>
    <property type="project" value="TreeGrafter"/>
</dbReference>
<dbReference type="SMART" id="SM00141">
    <property type="entry name" value="PDGF"/>
    <property type="match status" value="1"/>
</dbReference>
<dbReference type="SUPFAM" id="SSF57501">
    <property type="entry name" value="Cystine-knot cytokines"/>
    <property type="match status" value="1"/>
</dbReference>
<dbReference type="PROSITE" id="PS00249">
    <property type="entry name" value="PDGF_1"/>
    <property type="match status" value="1"/>
</dbReference>
<dbReference type="GO" id="GO:0016020">
    <property type="term" value="C:membrane"/>
    <property type="evidence" value="ECO:0007669"/>
    <property type="project" value="InterPro"/>
</dbReference>
<dbReference type="PANTHER" id="PTHR12025:SF3">
    <property type="entry name" value="VASCULAR ENDOTHELIAL GROWTH FACTOR C"/>
    <property type="match status" value="1"/>
</dbReference>
<dbReference type="InterPro" id="IPR029034">
    <property type="entry name" value="Cystine-knot_cytokine"/>
</dbReference>
<keyword evidence="23" id="KW-1185">Reference proteome</keyword>